<dbReference type="Pfam" id="PF07976">
    <property type="entry name" value="Phe_hydrox_dim"/>
    <property type="match status" value="1"/>
</dbReference>
<dbReference type="InterPro" id="IPR012941">
    <property type="entry name" value="Phe_hydrox_C_dim_dom"/>
</dbReference>
<evidence type="ECO:0000256" key="1">
    <source>
        <dbReference type="ARBA" id="ARBA00007801"/>
    </source>
</evidence>
<evidence type="ECO:0000313" key="7">
    <source>
        <dbReference type="EMBL" id="KZV86245.1"/>
    </source>
</evidence>
<dbReference type="OrthoDB" id="1716816at2759"/>
<dbReference type="InterPro" id="IPR036249">
    <property type="entry name" value="Thioredoxin-like_sf"/>
</dbReference>
<dbReference type="PANTHER" id="PTHR43004:SF5">
    <property type="entry name" value="FAD-BINDING DOMAIN-CONTAINING PROTEIN"/>
    <property type="match status" value="1"/>
</dbReference>
<feature type="domain" description="FAD-binding" evidence="5">
    <location>
        <begin position="14"/>
        <end position="371"/>
    </location>
</feature>
<dbReference type="Pfam" id="PF01494">
    <property type="entry name" value="FAD_binding_3"/>
    <property type="match status" value="1"/>
</dbReference>
<evidence type="ECO:0000256" key="3">
    <source>
        <dbReference type="ARBA" id="ARBA00022827"/>
    </source>
</evidence>
<dbReference type="EMBL" id="KV426162">
    <property type="protein sequence ID" value="KZV86245.1"/>
    <property type="molecule type" value="Genomic_DNA"/>
</dbReference>
<dbReference type="SUPFAM" id="SSF52833">
    <property type="entry name" value="Thioredoxin-like"/>
    <property type="match status" value="1"/>
</dbReference>
<evidence type="ECO:0000259" key="5">
    <source>
        <dbReference type="Pfam" id="PF01494"/>
    </source>
</evidence>
<keyword evidence="4" id="KW-0560">Oxidoreductase</keyword>
<dbReference type="InterPro" id="IPR002938">
    <property type="entry name" value="FAD-bd"/>
</dbReference>
<evidence type="ECO:0000256" key="2">
    <source>
        <dbReference type="ARBA" id="ARBA00022630"/>
    </source>
</evidence>
<feature type="domain" description="Phenol hydroxylase-like C-terminal dimerisation" evidence="6">
    <location>
        <begin position="539"/>
        <end position="591"/>
    </location>
</feature>
<sequence length="592" mass="64458">MGSSDTVAEAQCIDVLVVGGGPVGLITAYQLARTLPSPGSTIKIVEKHAKSTQDAYGRAITLFPRTAEMLDQLGLADTLAQQCFACRETVSYDASGCEVAGRGWAFMEHMKDTRWDFSLVLRQKHQEEVFRSALRQLGVTLDTNTALVDVNVDETNPVDTHRVTATLEDAKTGLRYTVRCKYLIGADGGKSTVRRALDIPFDGSSSVDKWVRIDGVVKTNIPKPRSYCAIESPTHGNVLWVALDHGGTRIGYAFTPERERAYPVFDEAAAMKEAIAAVRPFELEFERVDWWTVYVVGQRVARTFSVSDCVFLAGDSCHTHSSGAAQGMNTGIHDAVNLGWKLSLVLRGLASPSLLHTYERERRPNVEKLIKYDKSISRLMTMQLPEDWTGDPDADPNVVLGEVMAEAAAFSSGLGIFYEPDDVLNRVLLPCEGLIAPGRRAPDVSLRKPGTLELTRLHRETPNLAVFYIVVFSGDPQVTNATFQAFCDALESSAFLKGSVVGDANALPIACITVPAVAGPSAWELLGGRGPAGGGKVFYDVPEKEAHHRYGVDIQQGAVYVLRPDGWIGTSLPMSAEAVPALETYFRGFLVM</sequence>
<gene>
    <name evidence="7" type="ORF">EXIGLDRAFT_653454</name>
</gene>
<protein>
    <submittedName>
        <fullName evidence="7">Uncharacterized protein</fullName>
    </submittedName>
</protein>
<keyword evidence="3" id="KW-0274">FAD</keyword>
<dbReference type="InterPro" id="IPR036188">
    <property type="entry name" value="FAD/NAD-bd_sf"/>
</dbReference>
<proteinExistence type="inferred from homology"/>
<accession>A0A165E7K6</accession>
<dbReference type="PRINTS" id="PR00420">
    <property type="entry name" value="RNGMNOXGNASE"/>
</dbReference>
<dbReference type="PANTHER" id="PTHR43004">
    <property type="entry name" value="TRK SYSTEM POTASSIUM UPTAKE PROTEIN"/>
    <property type="match status" value="1"/>
</dbReference>
<evidence type="ECO:0000259" key="6">
    <source>
        <dbReference type="Pfam" id="PF07976"/>
    </source>
</evidence>
<dbReference type="Proteomes" id="UP000077266">
    <property type="component" value="Unassembled WGS sequence"/>
</dbReference>
<keyword evidence="8" id="KW-1185">Reference proteome</keyword>
<dbReference type="Gene3D" id="3.50.50.60">
    <property type="entry name" value="FAD/NAD(P)-binding domain"/>
    <property type="match status" value="1"/>
</dbReference>
<evidence type="ECO:0000313" key="8">
    <source>
        <dbReference type="Proteomes" id="UP000077266"/>
    </source>
</evidence>
<dbReference type="Gene3D" id="3.40.30.20">
    <property type="match status" value="1"/>
</dbReference>
<reference evidence="7 8" key="1">
    <citation type="journal article" date="2016" name="Mol. Biol. Evol.">
        <title>Comparative Genomics of Early-Diverging Mushroom-Forming Fungi Provides Insights into the Origins of Lignocellulose Decay Capabilities.</title>
        <authorList>
            <person name="Nagy L.G."/>
            <person name="Riley R."/>
            <person name="Tritt A."/>
            <person name="Adam C."/>
            <person name="Daum C."/>
            <person name="Floudas D."/>
            <person name="Sun H."/>
            <person name="Yadav J.S."/>
            <person name="Pangilinan J."/>
            <person name="Larsson K.H."/>
            <person name="Matsuura K."/>
            <person name="Barry K."/>
            <person name="Labutti K."/>
            <person name="Kuo R."/>
            <person name="Ohm R.A."/>
            <person name="Bhattacharya S.S."/>
            <person name="Shirouzu T."/>
            <person name="Yoshinaga Y."/>
            <person name="Martin F.M."/>
            <person name="Grigoriev I.V."/>
            <person name="Hibbett D.S."/>
        </authorList>
    </citation>
    <scope>NUCLEOTIDE SEQUENCE [LARGE SCALE GENOMIC DNA]</scope>
    <source>
        <strain evidence="7 8">HHB12029</strain>
    </source>
</reference>
<keyword evidence="2" id="KW-0285">Flavoprotein</keyword>
<dbReference type="STRING" id="1314781.A0A165E7K6"/>
<dbReference type="AlphaFoldDB" id="A0A165E7K6"/>
<dbReference type="Gene3D" id="3.30.9.10">
    <property type="entry name" value="D-Amino Acid Oxidase, subunit A, domain 2"/>
    <property type="match status" value="1"/>
</dbReference>
<comment type="similarity">
    <text evidence="1">Belongs to the PheA/TfdB FAD monooxygenase family.</text>
</comment>
<dbReference type="InParanoid" id="A0A165E7K6"/>
<dbReference type="InterPro" id="IPR050641">
    <property type="entry name" value="RIFMO-like"/>
</dbReference>
<name>A0A165E7K6_EXIGL</name>
<dbReference type="GO" id="GO:0071949">
    <property type="term" value="F:FAD binding"/>
    <property type="evidence" value="ECO:0007669"/>
    <property type="project" value="InterPro"/>
</dbReference>
<evidence type="ECO:0000256" key="4">
    <source>
        <dbReference type="ARBA" id="ARBA00023002"/>
    </source>
</evidence>
<dbReference type="GO" id="GO:0016709">
    <property type="term" value="F:oxidoreductase activity, acting on paired donors, with incorporation or reduction of molecular oxygen, NAD(P)H as one donor, and incorporation of one atom of oxygen"/>
    <property type="evidence" value="ECO:0007669"/>
    <property type="project" value="UniProtKB-ARBA"/>
</dbReference>
<dbReference type="SUPFAM" id="SSF51905">
    <property type="entry name" value="FAD/NAD(P)-binding domain"/>
    <property type="match status" value="1"/>
</dbReference>
<dbReference type="InterPro" id="IPR038220">
    <property type="entry name" value="PHOX_C_sf"/>
</dbReference>
<organism evidence="7 8">
    <name type="scientific">Exidia glandulosa HHB12029</name>
    <dbReference type="NCBI Taxonomy" id="1314781"/>
    <lineage>
        <taxon>Eukaryota</taxon>
        <taxon>Fungi</taxon>
        <taxon>Dikarya</taxon>
        <taxon>Basidiomycota</taxon>
        <taxon>Agaricomycotina</taxon>
        <taxon>Agaricomycetes</taxon>
        <taxon>Auriculariales</taxon>
        <taxon>Exidiaceae</taxon>
        <taxon>Exidia</taxon>
    </lineage>
</organism>
<dbReference type="SUPFAM" id="SSF54373">
    <property type="entry name" value="FAD-linked reductases, C-terminal domain"/>
    <property type="match status" value="1"/>
</dbReference>